<dbReference type="CDD" id="cd03801">
    <property type="entry name" value="GT4_PimA-like"/>
    <property type="match status" value="1"/>
</dbReference>
<dbReference type="RefSeq" id="WP_113825234.1">
    <property type="nucleotide sequence ID" value="NZ_QOCE01000047.1"/>
</dbReference>
<dbReference type="InterPro" id="IPR050194">
    <property type="entry name" value="Glycosyltransferase_grp1"/>
</dbReference>
<protein>
    <submittedName>
        <fullName evidence="2">Glycosyltransferase family 1 protein</fullName>
    </submittedName>
</protein>
<evidence type="ECO:0000313" key="2">
    <source>
        <dbReference type="EMBL" id="RBW50773.1"/>
    </source>
</evidence>
<evidence type="ECO:0000313" key="3">
    <source>
        <dbReference type="Proteomes" id="UP000252706"/>
    </source>
</evidence>
<comment type="caution">
    <text evidence="2">The sequence shown here is derived from an EMBL/GenBank/DDBJ whole genome shotgun (WGS) entry which is preliminary data.</text>
</comment>
<dbReference type="AlphaFoldDB" id="A0A366WN70"/>
<dbReference type="Pfam" id="PF00534">
    <property type="entry name" value="Glycos_transf_1"/>
    <property type="match status" value="1"/>
</dbReference>
<reference evidence="2 3" key="1">
    <citation type="submission" date="2018-07" db="EMBL/GenBank/DDBJ databases">
        <title>Modular assembly of carbohydrate-degrading microbial communities in the ocean.</title>
        <authorList>
            <person name="Enke T.N."/>
            <person name="Datta M.S."/>
            <person name="Schwartzman J.A."/>
            <person name="Cermak N."/>
            <person name="Schmitz D.A."/>
            <person name="Barrere J."/>
            <person name="Cordero O.X."/>
        </authorList>
    </citation>
    <scope>NUCLEOTIDE SEQUENCE [LARGE SCALE GENOMIC DNA]</scope>
    <source>
        <strain evidence="2 3">C3M10</strain>
    </source>
</reference>
<dbReference type="InterPro" id="IPR001296">
    <property type="entry name" value="Glyco_trans_1"/>
</dbReference>
<dbReference type="SUPFAM" id="SSF53756">
    <property type="entry name" value="UDP-Glycosyltransferase/glycogen phosphorylase"/>
    <property type="match status" value="1"/>
</dbReference>
<gene>
    <name evidence="2" type="ORF">DS909_19645</name>
</gene>
<proteinExistence type="predicted"/>
<dbReference type="OrthoDB" id="5443996at2"/>
<dbReference type="PANTHER" id="PTHR45947">
    <property type="entry name" value="SULFOQUINOVOSYL TRANSFERASE SQD2"/>
    <property type="match status" value="1"/>
</dbReference>
<dbReference type="GO" id="GO:0016757">
    <property type="term" value="F:glycosyltransferase activity"/>
    <property type="evidence" value="ECO:0007669"/>
    <property type="project" value="InterPro"/>
</dbReference>
<evidence type="ECO:0000259" key="1">
    <source>
        <dbReference type="Pfam" id="PF00534"/>
    </source>
</evidence>
<dbReference type="Gene3D" id="3.40.50.2000">
    <property type="entry name" value="Glycogen Phosphorylase B"/>
    <property type="match status" value="2"/>
</dbReference>
<name>A0A366WN70_9RHOB</name>
<keyword evidence="2" id="KW-0808">Transferase</keyword>
<dbReference type="EMBL" id="QOCE01000047">
    <property type="protein sequence ID" value="RBW50773.1"/>
    <property type="molecule type" value="Genomic_DNA"/>
</dbReference>
<feature type="domain" description="Glycosyl transferase family 1" evidence="1">
    <location>
        <begin position="207"/>
        <end position="331"/>
    </location>
</feature>
<dbReference type="PANTHER" id="PTHR45947:SF3">
    <property type="entry name" value="SULFOQUINOVOSYL TRANSFERASE SQD2"/>
    <property type="match status" value="1"/>
</dbReference>
<dbReference type="Proteomes" id="UP000252706">
    <property type="component" value="Unassembled WGS sequence"/>
</dbReference>
<accession>A0A366WN70</accession>
<sequence>MTRVAFYAPMKSPSNAVPSGDREMARNLISAIKLNGAVVDLVSDLRIYDKTGDPQVQTQLRQAAQAEVERLIQDLPHDTQLWVTYHNYYKAPDLVGPAVCRALAIPYVQIESTRAHSRLIGPWADFAQAAHKACDAADAIYYLTANDLITLQREKTHHQTLAHLPPFLPYRNLPAASNLRGPMLSVGMMRHGDKLASYHIIAETLHHLTGSWKLDIAGDGPARAEVEQMMAPFGDRVRFLGQLDRETLQAIYGQAGLFLWPGVNEAFGMVYLEAQAAGVPVIAQDRPGVRDVVLTPDAPQPEEGSQALAAQVITLVKDPVKRKHLGETARHGIAQSHLIGATSKLFWATATPLLKEI</sequence>
<organism evidence="2 3">
    <name type="scientific">Phaeobacter gallaeciensis</name>
    <dbReference type="NCBI Taxonomy" id="60890"/>
    <lineage>
        <taxon>Bacteria</taxon>
        <taxon>Pseudomonadati</taxon>
        <taxon>Pseudomonadota</taxon>
        <taxon>Alphaproteobacteria</taxon>
        <taxon>Rhodobacterales</taxon>
        <taxon>Roseobacteraceae</taxon>
        <taxon>Phaeobacter</taxon>
    </lineage>
</organism>